<dbReference type="InterPro" id="IPR008978">
    <property type="entry name" value="HSP20-like_chaperone"/>
</dbReference>
<evidence type="ECO:0000313" key="6">
    <source>
        <dbReference type="Proteomes" id="UP000625316"/>
    </source>
</evidence>
<gene>
    <name evidence="5" type="ORF">IQ266_06370</name>
</gene>
<proteinExistence type="inferred from homology"/>
<dbReference type="SUPFAM" id="SSF49764">
    <property type="entry name" value="HSP20-like chaperones"/>
    <property type="match status" value="1"/>
</dbReference>
<feature type="domain" description="SHSP" evidence="4">
    <location>
        <begin position="34"/>
        <end position="149"/>
    </location>
</feature>
<comment type="similarity">
    <text evidence="1 2">Belongs to the small heat shock protein (HSP20) family.</text>
</comment>
<dbReference type="Pfam" id="PF00011">
    <property type="entry name" value="HSP20"/>
    <property type="match status" value="1"/>
</dbReference>
<dbReference type="InterPro" id="IPR031107">
    <property type="entry name" value="Small_HSP"/>
</dbReference>
<dbReference type="CDD" id="cd06464">
    <property type="entry name" value="ACD_sHsps-like"/>
    <property type="match status" value="1"/>
</dbReference>
<dbReference type="InterPro" id="IPR002068">
    <property type="entry name" value="A-crystallin/Hsp20_dom"/>
</dbReference>
<sequence>MSLLRWQPWQEIDSMRRQLDQAFDELTHDAVFKSINTVVRVPAIELSSTEDRVMLKAELPGIEAKDLDIEVTRDAISLKGEYRHTEKDAHQQVYRTELRYGSFHRVIPLPVEVDNTAATAEFQQGVLTLSIPKLQEVQPEAVKVAIGSTEAVGSTTETAAATIDPATLALETDDRETHDPVAQPLPETLPETAVQSADTTTNDAWQ</sequence>
<dbReference type="EMBL" id="JADEXQ010000015">
    <property type="protein sequence ID" value="MBE9029387.1"/>
    <property type="molecule type" value="Genomic_DNA"/>
</dbReference>
<dbReference type="PANTHER" id="PTHR11527">
    <property type="entry name" value="HEAT-SHOCK PROTEIN 20 FAMILY MEMBER"/>
    <property type="match status" value="1"/>
</dbReference>
<dbReference type="PROSITE" id="PS01031">
    <property type="entry name" value="SHSP"/>
    <property type="match status" value="1"/>
</dbReference>
<organism evidence="5 6">
    <name type="scientific">Romeriopsis navalis LEGE 11480</name>
    <dbReference type="NCBI Taxonomy" id="2777977"/>
    <lineage>
        <taxon>Bacteria</taxon>
        <taxon>Bacillati</taxon>
        <taxon>Cyanobacteriota</taxon>
        <taxon>Cyanophyceae</taxon>
        <taxon>Leptolyngbyales</taxon>
        <taxon>Leptolyngbyaceae</taxon>
        <taxon>Romeriopsis</taxon>
        <taxon>Romeriopsis navalis</taxon>
    </lineage>
</organism>
<evidence type="ECO:0000256" key="2">
    <source>
        <dbReference type="RuleBase" id="RU003616"/>
    </source>
</evidence>
<comment type="caution">
    <text evidence="5">The sequence shown here is derived from an EMBL/GenBank/DDBJ whole genome shotgun (WGS) entry which is preliminary data.</text>
</comment>
<dbReference type="Gene3D" id="2.60.40.790">
    <property type="match status" value="1"/>
</dbReference>
<feature type="region of interest" description="Disordered" evidence="3">
    <location>
        <begin position="162"/>
        <end position="206"/>
    </location>
</feature>
<accession>A0A928Z2T5</accession>
<dbReference type="Proteomes" id="UP000625316">
    <property type="component" value="Unassembled WGS sequence"/>
</dbReference>
<dbReference type="AlphaFoldDB" id="A0A928Z2T5"/>
<reference evidence="5" key="1">
    <citation type="submission" date="2020-10" db="EMBL/GenBank/DDBJ databases">
        <authorList>
            <person name="Castelo-Branco R."/>
            <person name="Eusebio N."/>
            <person name="Adriana R."/>
            <person name="Vieira A."/>
            <person name="Brugerolle De Fraissinette N."/>
            <person name="Rezende De Castro R."/>
            <person name="Schneider M.P."/>
            <person name="Vasconcelos V."/>
            <person name="Leao P.N."/>
        </authorList>
    </citation>
    <scope>NUCLEOTIDE SEQUENCE</scope>
    <source>
        <strain evidence="5">LEGE 11480</strain>
    </source>
</reference>
<evidence type="ECO:0000256" key="3">
    <source>
        <dbReference type="SAM" id="MobiDB-lite"/>
    </source>
</evidence>
<keyword evidence="6" id="KW-1185">Reference proteome</keyword>
<evidence type="ECO:0000313" key="5">
    <source>
        <dbReference type="EMBL" id="MBE9029387.1"/>
    </source>
</evidence>
<name>A0A928Z2T5_9CYAN</name>
<protein>
    <submittedName>
        <fullName evidence="5">Hsp20/alpha crystallin family protein</fullName>
    </submittedName>
</protein>
<evidence type="ECO:0000256" key="1">
    <source>
        <dbReference type="PROSITE-ProRule" id="PRU00285"/>
    </source>
</evidence>
<dbReference type="RefSeq" id="WP_264324206.1">
    <property type="nucleotide sequence ID" value="NZ_JADEXQ010000015.1"/>
</dbReference>
<feature type="compositionally biased region" description="Polar residues" evidence="3">
    <location>
        <begin position="193"/>
        <end position="206"/>
    </location>
</feature>
<evidence type="ECO:0000259" key="4">
    <source>
        <dbReference type="PROSITE" id="PS01031"/>
    </source>
</evidence>